<gene>
    <name evidence="1" type="ORF">UJA718_LOCUS33384</name>
</gene>
<accession>A0A821F463</accession>
<name>A0A821F463_9BILA</name>
<proteinExistence type="predicted"/>
<dbReference type="Proteomes" id="UP000663873">
    <property type="component" value="Unassembled WGS sequence"/>
</dbReference>
<dbReference type="AlphaFoldDB" id="A0A821F463"/>
<reference evidence="1" key="1">
    <citation type="submission" date="2021-02" db="EMBL/GenBank/DDBJ databases">
        <authorList>
            <person name="Nowell W R."/>
        </authorList>
    </citation>
    <scope>NUCLEOTIDE SEQUENCE</scope>
</reference>
<feature type="non-terminal residue" evidence="1">
    <location>
        <position position="1"/>
    </location>
</feature>
<keyword evidence="2" id="KW-1185">Reference proteome</keyword>
<organism evidence="1 2">
    <name type="scientific">Rotaria socialis</name>
    <dbReference type="NCBI Taxonomy" id="392032"/>
    <lineage>
        <taxon>Eukaryota</taxon>
        <taxon>Metazoa</taxon>
        <taxon>Spiralia</taxon>
        <taxon>Gnathifera</taxon>
        <taxon>Rotifera</taxon>
        <taxon>Eurotatoria</taxon>
        <taxon>Bdelloidea</taxon>
        <taxon>Philodinida</taxon>
        <taxon>Philodinidae</taxon>
        <taxon>Rotaria</taxon>
    </lineage>
</organism>
<evidence type="ECO:0000313" key="2">
    <source>
        <dbReference type="Proteomes" id="UP000663873"/>
    </source>
</evidence>
<sequence length="59" mass="7482">MPIRNPTHKTPWRYRRFWRLFRRKKPSLIDITYPYEYMMRFPRLPITVPPLVPTLMSYR</sequence>
<dbReference type="EMBL" id="CAJOBP010029327">
    <property type="protein sequence ID" value="CAF4645324.1"/>
    <property type="molecule type" value="Genomic_DNA"/>
</dbReference>
<comment type="caution">
    <text evidence="1">The sequence shown here is derived from an EMBL/GenBank/DDBJ whole genome shotgun (WGS) entry which is preliminary data.</text>
</comment>
<evidence type="ECO:0000313" key="1">
    <source>
        <dbReference type="EMBL" id="CAF4645324.1"/>
    </source>
</evidence>
<protein>
    <submittedName>
        <fullName evidence="1">Uncharacterized protein</fullName>
    </submittedName>
</protein>